<feature type="transmembrane region" description="Helical" evidence="6">
    <location>
        <begin position="628"/>
        <end position="654"/>
    </location>
</feature>
<keyword evidence="2 6" id="KW-0812">Transmembrane</keyword>
<dbReference type="GO" id="GO:0005216">
    <property type="term" value="F:monoatomic ion channel activity"/>
    <property type="evidence" value="ECO:0007669"/>
    <property type="project" value="InterPro"/>
</dbReference>
<dbReference type="InterPro" id="IPR005821">
    <property type="entry name" value="Ion_trans_dom"/>
</dbReference>
<gene>
    <name evidence="8" type="ORF">RhiirA4_464385</name>
</gene>
<dbReference type="GO" id="GO:0098703">
    <property type="term" value="P:calcium ion import across plasma membrane"/>
    <property type="evidence" value="ECO:0007669"/>
    <property type="project" value="TreeGrafter"/>
</dbReference>
<name>A0A2I1GQ11_9GLOM</name>
<dbReference type="PANTHER" id="PTHR10582">
    <property type="entry name" value="TRANSIENT RECEPTOR POTENTIAL ION CHANNEL PROTEIN"/>
    <property type="match status" value="1"/>
</dbReference>
<feature type="transmembrane region" description="Helical" evidence="6">
    <location>
        <begin position="888"/>
        <end position="910"/>
    </location>
</feature>
<proteinExistence type="predicted"/>
<keyword evidence="5 6" id="KW-0472">Membrane</keyword>
<accession>A0A2I1GQ11</accession>
<organism evidence="8 9">
    <name type="scientific">Rhizophagus irregularis</name>
    <dbReference type="NCBI Taxonomy" id="588596"/>
    <lineage>
        <taxon>Eukaryota</taxon>
        <taxon>Fungi</taxon>
        <taxon>Fungi incertae sedis</taxon>
        <taxon>Mucoromycota</taxon>
        <taxon>Glomeromycotina</taxon>
        <taxon>Glomeromycetes</taxon>
        <taxon>Glomerales</taxon>
        <taxon>Glomeraceae</taxon>
        <taxon>Rhizophagus</taxon>
    </lineage>
</organism>
<dbReference type="EMBL" id="LLXI01000664">
    <property type="protein sequence ID" value="PKY48720.1"/>
    <property type="molecule type" value="Genomic_DNA"/>
</dbReference>
<dbReference type="Pfam" id="PF00520">
    <property type="entry name" value="Ion_trans"/>
    <property type="match status" value="1"/>
</dbReference>
<feature type="transmembrane region" description="Helical" evidence="6">
    <location>
        <begin position="863"/>
        <end position="882"/>
    </location>
</feature>
<dbReference type="AlphaFoldDB" id="A0A2I1GQ11"/>
<dbReference type="VEuPathDB" id="FungiDB:RhiirFUN_006493"/>
<comment type="subcellular location">
    <subcellularLocation>
        <location evidence="1">Membrane</location>
        <topology evidence="1">Multi-pass membrane protein</topology>
    </subcellularLocation>
</comment>
<dbReference type="PANTHER" id="PTHR10582:SF2">
    <property type="entry name" value="INACTIVE"/>
    <property type="match status" value="1"/>
</dbReference>
<keyword evidence="9" id="KW-1185">Reference proteome</keyword>
<evidence type="ECO:0000256" key="5">
    <source>
        <dbReference type="ARBA" id="ARBA00023136"/>
    </source>
</evidence>
<feature type="transmembrane region" description="Helical" evidence="6">
    <location>
        <begin position="675"/>
        <end position="692"/>
    </location>
</feature>
<keyword evidence="3" id="KW-0677">Repeat</keyword>
<feature type="domain" description="Ion transport" evidence="7">
    <location>
        <begin position="762"/>
        <end position="1024"/>
    </location>
</feature>
<feature type="transmembrane region" description="Helical" evidence="6">
    <location>
        <begin position="823"/>
        <end position="842"/>
    </location>
</feature>
<comment type="caution">
    <text evidence="8">The sequence shown here is derived from an EMBL/GenBank/DDBJ whole genome shotgun (WGS) entry which is preliminary data.</text>
</comment>
<sequence>MNEISVEIDKTIKNDKIDVDIDKPHNGKQITMIEVSPNGSYLVTYSPEDDSIIGWNVKDIDDMDDIDGGQLKPEPNHHYIDNNVKLTQLSVSDDKEIAYICDNKLKMINMNNNQEIELPYEKLCINYHYCTFFRTPFGFIQFIHCSDVKDKHGTDQKIIFIYPTRIKNKKLTCKGIYKIPENFELISLSKYGKVYLLSNNYVYAWDISTRTSIRIFVNEKDEECKRDSIEISSDIKFVCLRIKNKIIVYSFELEIPIASLNNDIQLYNFIKHTFHIGLFPLLFPLLNSGFRNSVMEYYWKKCLNRSSEEYQNDILPDIIQITTTGYAFGILDGYVWKIKISDELDNEIYDKIKTKVLDSNAEETFENLNIYLFNPILKNSLFREIISDSNRKEAIELNTNSTKWEIKITDGKLEFQISNNVWDLIYTSKFNVKVNYFYGSILLNDNDILILSDIGIFIYHFNENNKSLCLIYFYYTNFDTNNVERWYPLPLPNYYSFKLSEEWVSYVKNNRESLLKYGAELLSYAIEEHNLELIDDIYIECLYHFKQDLRNNKAFLRIIPLHKPEYYPEYISRFSLDTTMILDSPFYSINSNLHLRSFQHLQMVDLTDSILWTDYNVLFHKIHEDHKILYYILIIIQFLTFPIYLVYISPYLFITKLVGNNFINDFFKIDSPISFYLYIFVKIWVYISALTTQTKTPTVTFMIPYIKFVNYPRDYNWIYELIWPQSSPFVRTINEDIYKTWNGEALINSKWNTYGKNYYIIIWILFMSLLGCFTAAATIPQQYINDDTRKNLLIASIVLGLIHLNYEIRQIIYDPINWIKDFWNYFDIIAYVLPVYTSIYWLQTDIKDVQLLSFSCLLLDIKFLLFLSVSESVGTYFAIIVIVAKRIFYFLIILFILIISFAHAFFILLSPDSDFSFAKRTNNNDPNNPWNLASTYSKVLDDGTIDSNPYIIQPPNENTNMFIDYRTAIFAVYLFLTGDSSSLTNWTYMNNPSLVILIVLFSFLIVVYLMNLFIGLLNLEIDKSNDRVFLLIQKAKILAEIELFYLLPNQRRLEKWFPEVIYYCADVDITRAEVKKLITDGRWSNEFPDMKKDLFKKINIQRNPAEVDLRKLLEEVQSKLKNITYL</sequence>
<protein>
    <recommendedName>
        <fullName evidence="7">Ion transport domain-containing protein</fullName>
    </recommendedName>
</protein>
<dbReference type="InterPro" id="IPR024862">
    <property type="entry name" value="TRPV"/>
</dbReference>
<feature type="transmembrane region" description="Helical" evidence="6">
    <location>
        <begin position="758"/>
        <end position="779"/>
    </location>
</feature>
<evidence type="ECO:0000256" key="1">
    <source>
        <dbReference type="ARBA" id="ARBA00004141"/>
    </source>
</evidence>
<dbReference type="VEuPathDB" id="FungiDB:FUN_004313"/>
<dbReference type="GO" id="GO:0005886">
    <property type="term" value="C:plasma membrane"/>
    <property type="evidence" value="ECO:0007669"/>
    <property type="project" value="TreeGrafter"/>
</dbReference>
<evidence type="ECO:0000256" key="3">
    <source>
        <dbReference type="ARBA" id="ARBA00022737"/>
    </source>
</evidence>
<evidence type="ECO:0000259" key="7">
    <source>
        <dbReference type="Pfam" id="PF00520"/>
    </source>
</evidence>
<evidence type="ECO:0000313" key="9">
    <source>
        <dbReference type="Proteomes" id="UP000234323"/>
    </source>
</evidence>
<dbReference type="VEuPathDB" id="FungiDB:RhiirA1_453319"/>
<evidence type="ECO:0000256" key="2">
    <source>
        <dbReference type="ARBA" id="ARBA00022692"/>
    </source>
</evidence>
<keyword evidence="4 6" id="KW-1133">Transmembrane helix</keyword>
<dbReference type="Proteomes" id="UP000234323">
    <property type="component" value="Unassembled WGS sequence"/>
</dbReference>
<feature type="transmembrane region" description="Helical" evidence="6">
    <location>
        <begin position="791"/>
        <end position="808"/>
    </location>
</feature>
<dbReference type="SUPFAM" id="SSF82171">
    <property type="entry name" value="DPP6 N-terminal domain-like"/>
    <property type="match status" value="1"/>
</dbReference>
<evidence type="ECO:0000256" key="6">
    <source>
        <dbReference type="SAM" id="Phobius"/>
    </source>
</evidence>
<evidence type="ECO:0000256" key="4">
    <source>
        <dbReference type="ARBA" id="ARBA00022989"/>
    </source>
</evidence>
<reference evidence="8 9" key="1">
    <citation type="submission" date="2015-10" db="EMBL/GenBank/DDBJ databases">
        <title>Genome analyses suggest a sexual origin of heterokaryosis in a supposedly ancient asexual fungus.</title>
        <authorList>
            <person name="Ropars J."/>
            <person name="Sedzielewska K."/>
            <person name="Noel J."/>
            <person name="Charron P."/>
            <person name="Farinelli L."/>
            <person name="Marton T."/>
            <person name="Kruger M."/>
            <person name="Pelin A."/>
            <person name="Brachmann A."/>
            <person name="Corradi N."/>
        </authorList>
    </citation>
    <scope>NUCLEOTIDE SEQUENCE [LARGE SCALE GENOMIC DNA]</scope>
    <source>
        <strain evidence="8 9">A4</strain>
    </source>
</reference>
<feature type="transmembrane region" description="Helical" evidence="6">
    <location>
        <begin position="968"/>
        <end position="988"/>
    </location>
</feature>
<feature type="transmembrane region" description="Helical" evidence="6">
    <location>
        <begin position="994"/>
        <end position="1017"/>
    </location>
</feature>
<evidence type="ECO:0000313" key="8">
    <source>
        <dbReference type="EMBL" id="PKY48720.1"/>
    </source>
</evidence>